<dbReference type="Proteomes" id="UP000024635">
    <property type="component" value="Unassembled WGS sequence"/>
</dbReference>
<keyword evidence="3" id="KW-1185">Reference proteome</keyword>
<reference evidence="3" key="1">
    <citation type="journal article" date="2015" name="Nat. Genet.">
        <title>The genome and transcriptome of the zoonotic hookworm Ancylostoma ceylanicum identify infection-specific gene families.</title>
        <authorList>
            <person name="Schwarz E.M."/>
            <person name="Hu Y."/>
            <person name="Antoshechkin I."/>
            <person name="Miller M.M."/>
            <person name="Sternberg P.W."/>
            <person name="Aroian R.V."/>
        </authorList>
    </citation>
    <scope>NUCLEOTIDE SEQUENCE</scope>
    <source>
        <strain evidence="3">HY135</strain>
    </source>
</reference>
<feature type="region of interest" description="Disordered" evidence="1">
    <location>
        <begin position="1"/>
        <end position="20"/>
    </location>
</feature>
<evidence type="ECO:0000313" key="3">
    <source>
        <dbReference type="Proteomes" id="UP000024635"/>
    </source>
</evidence>
<protein>
    <submittedName>
        <fullName evidence="2">Uncharacterized protein</fullName>
    </submittedName>
</protein>
<dbReference type="AlphaFoldDB" id="A0A016UPV3"/>
<organism evidence="2 3">
    <name type="scientific">Ancylostoma ceylanicum</name>
    <dbReference type="NCBI Taxonomy" id="53326"/>
    <lineage>
        <taxon>Eukaryota</taxon>
        <taxon>Metazoa</taxon>
        <taxon>Ecdysozoa</taxon>
        <taxon>Nematoda</taxon>
        <taxon>Chromadorea</taxon>
        <taxon>Rhabditida</taxon>
        <taxon>Rhabditina</taxon>
        <taxon>Rhabditomorpha</taxon>
        <taxon>Strongyloidea</taxon>
        <taxon>Ancylostomatidae</taxon>
        <taxon>Ancylostomatinae</taxon>
        <taxon>Ancylostoma</taxon>
    </lineage>
</organism>
<name>A0A016UPV3_9BILA</name>
<accession>A0A016UPV3</accession>
<proteinExistence type="predicted"/>
<gene>
    <name evidence="2" type="primary">Acey_s0030.g2049</name>
    <name evidence="2" type="ORF">Y032_0030g2049</name>
</gene>
<sequence length="74" mass="8151">MTGGHSMRQNTSRSSLKSSARVRCQNRVFAFAVQKWSARIFEDSVGDYGLFPETNIAILAPIEHKGALVLNRGA</sequence>
<feature type="compositionally biased region" description="Polar residues" evidence="1">
    <location>
        <begin position="7"/>
        <end position="18"/>
    </location>
</feature>
<evidence type="ECO:0000256" key="1">
    <source>
        <dbReference type="SAM" id="MobiDB-lite"/>
    </source>
</evidence>
<comment type="caution">
    <text evidence="2">The sequence shown here is derived from an EMBL/GenBank/DDBJ whole genome shotgun (WGS) entry which is preliminary data.</text>
</comment>
<dbReference type="EMBL" id="JARK01001366">
    <property type="protein sequence ID" value="EYC17434.1"/>
    <property type="molecule type" value="Genomic_DNA"/>
</dbReference>
<evidence type="ECO:0000313" key="2">
    <source>
        <dbReference type="EMBL" id="EYC17434.1"/>
    </source>
</evidence>